<dbReference type="PANTHER" id="PTHR12526:SF637">
    <property type="entry name" value="GLYCOSYLTRANSFERASE EPSF-RELATED"/>
    <property type="match status" value="1"/>
</dbReference>
<gene>
    <name evidence="1" type="ORF">HHX25_02430</name>
</gene>
<evidence type="ECO:0000313" key="1">
    <source>
        <dbReference type="EMBL" id="NMH86352.1"/>
    </source>
</evidence>
<name>A0ABX1RS27_9FLAO</name>
<dbReference type="Pfam" id="PF13692">
    <property type="entry name" value="Glyco_trans_1_4"/>
    <property type="match status" value="1"/>
</dbReference>
<dbReference type="RefSeq" id="WP_169669711.1">
    <property type="nucleotide sequence ID" value="NZ_JABBHF010000001.1"/>
</dbReference>
<reference evidence="1 2" key="1">
    <citation type="submission" date="2020-04" db="EMBL/GenBank/DDBJ databases">
        <title>A Flavivirga sp. nov.</title>
        <authorList>
            <person name="Sun X."/>
        </authorList>
    </citation>
    <scope>NUCLEOTIDE SEQUENCE [LARGE SCALE GENOMIC DNA]</scope>
    <source>
        <strain evidence="1 2">Y03</strain>
    </source>
</reference>
<dbReference type="EMBL" id="JABBHF010000001">
    <property type="protein sequence ID" value="NMH86352.1"/>
    <property type="molecule type" value="Genomic_DNA"/>
</dbReference>
<accession>A0ABX1RS27</accession>
<dbReference type="PANTHER" id="PTHR12526">
    <property type="entry name" value="GLYCOSYLTRANSFERASE"/>
    <property type="match status" value="1"/>
</dbReference>
<comment type="caution">
    <text evidence="1">The sequence shown here is derived from an EMBL/GenBank/DDBJ whole genome shotgun (WGS) entry which is preliminary data.</text>
</comment>
<keyword evidence="2" id="KW-1185">Reference proteome</keyword>
<proteinExistence type="predicted"/>
<dbReference type="Proteomes" id="UP000746690">
    <property type="component" value="Unassembled WGS sequence"/>
</dbReference>
<dbReference type="SUPFAM" id="SSF53756">
    <property type="entry name" value="UDP-Glycosyltransferase/glycogen phosphorylase"/>
    <property type="match status" value="1"/>
</dbReference>
<organism evidence="1 2">
    <name type="scientific">Flavivirga algicola</name>
    <dbReference type="NCBI Taxonomy" id="2729136"/>
    <lineage>
        <taxon>Bacteria</taxon>
        <taxon>Pseudomonadati</taxon>
        <taxon>Bacteroidota</taxon>
        <taxon>Flavobacteriia</taxon>
        <taxon>Flavobacteriales</taxon>
        <taxon>Flavobacteriaceae</taxon>
        <taxon>Flavivirga</taxon>
    </lineage>
</organism>
<evidence type="ECO:0000313" key="2">
    <source>
        <dbReference type="Proteomes" id="UP000746690"/>
    </source>
</evidence>
<protein>
    <submittedName>
        <fullName evidence="1">Glycosyltransferase</fullName>
    </submittedName>
</protein>
<sequence>MKVVQISTSSRGGAGIAALRLHHALRQVGVESAFVSKNYTIGFDGVAHNDAFFEYKRPSLFKRFLLKIKRSFYPSIGQRINKEIESKKHLLKYEMLSVPYTEFELHKHPILQQADVINFHWVGGVLSYNTFFKNNKTPIVFTLHDMNPFKGLFHYQQDEIRNRKHIKVLDNSLLILKKNAISIIKKGALITPSKWLLDEAKTSNFYNHFHALKCIPNAIDFNVFKIQNKVQIRKEKGISENEFVLLFVADKDASLRKGVDLLVEGLELLKNIKCTLLVLGSGVVKADNINLKIVPLGFVGEVDELASYYAAADVFILPSIEDNLPNVMLESFACGTPVISFKTGGMDEHVINNITGVKIEDITGESLVKAIQQFYENINDFKPEIIREYAIKHFSYNKQAEAYKEVYKELMA</sequence>
<dbReference type="Gene3D" id="3.40.50.2000">
    <property type="entry name" value="Glycogen Phosphorylase B"/>
    <property type="match status" value="2"/>
</dbReference>